<accession>A7GYZ3</accession>
<proteinExistence type="inferred from homology"/>
<dbReference type="Pfam" id="PF14849">
    <property type="entry name" value="YidC_periplas"/>
    <property type="match status" value="1"/>
</dbReference>
<keyword evidence="8 13" id="KW-1133">Transmembrane helix</keyword>
<dbReference type="NCBIfam" id="TIGR03592">
    <property type="entry name" value="yidC_oxa1_cterm"/>
    <property type="match status" value="1"/>
</dbReference>
<keyword evidence="7 13" id="KW-0653">Protein transport</keyword>
<feature type="transmembrane region" description="Helical" evidence="13">
    <location>
        <begin position="470"/>
        <end position="492"/>
    </location>
</feature>
<comment type="function">
    <text evidence="13">Required for the insertion and/or proper folding and/or complex formation of integral membrane proteins into the membrane. Involved in integration of membrane proteins that insert both dependently and independently of the Sec translocase complex, as well as at least some lipoproteins. Aids folding of multispanning membrane proteins.</text>
</comment>
<evidence type="ECO:0000256" key="8">
    <source>
        <dbReference type="ARBA" id="ARBA00022989"/>
    </source>
</evidence>
<evidence type="ECO:0000256" key="11">
    <source>
        <dbReference type="ARBA" id="ARBA00033245"/>
    </source>
</evidence>
<feature type="transmembrane region" description="Helical" evidence="13">
    <location>
        <begin position="12"/>
        <end position="29"/>
    </location>
</feature>
<evidence type="ECO:0000256" key="7">
    <source>
        <dbReference type="ARBA" id="ARBA00022927"/>
    </source>
</evidence>
<dbReference type="NCBIfam" id="TIGR03593">
    <property type="entry name" value="yidC_nterm"/>
    <property type="match status" value="1"/>
</dbReference>
<evidence type="ECO:0000256" key="5">
    <source>
        <dbReference type="ARBA" id="ARBA00022475"/>
    </source>
</evidence>
<evidence type="ECO:0000259" key="15">
    <source>
        <dbReference type="Pfam" id="PF02096"/>
    </source>
</evidence>
<dbReference type="Gene3D" id="2.70.98.90">
    <property type="match status" value="1"/>
</dbReference>
<dbReference type="InterPro" id="IPR028055">
    <property type="entry name" value="YidC/Oxa/ALB_C"/>
</dbReference>
<keyword evidence="4 13" id="KW-0813">Transport</keyword>
<dbReference type="InterPro" id="IPR019998">
    <property type="entry name" value="Membr_insert_YidC"/>
</dbReference>
<dbReference type="Proteomes" id="UP000006380">
    <property type="component" value="Chromosome"/>
</dbReference>
<dbReference type="HOGENOM" id="CLU_016535_3_1_7"/>
<evidence type="ECO:0000256" key="12">
    <source>
        <dbReference type="ARBA" id="ARBA00033342"/>
    </source>
</evidence>
<feature type="domain" description="Membrane insertase YidC N-terminal" evidence="16">
    <location>
        <begin position="74"/>
        <end position="315"/>
    </location>
</feature>
<dbReference type="RefSeq" id="WP_011992392.1">
    <property type="nucleotide sequence ID" value="NC_009715.2"/>
</dbReference>
<name>A7GYZ3_CAMC5</name>
<protein>
    <recommendedName>
        <fullName evidence="3 13">Membrane protein insertase YidC</fullName>
    </recommendedName>
    <alternativeName>
        <fullName evidence="12 13">Foldase YidC</fullName>
    </alternativeName>
    <alternativeName>
        <fullName evidence="11 13">Membrane integrase YidC</fullName>
    </alternativeName>
    <alternativeName>
        <fullName evidence="13">Membrane protein YidC</fullName>
    </alternativeName>
</protein>
<dbReference type="NCBIfam" id="NF002357">
    <property type="entry name" value="PRK01318.2-4"/>
    <property type="match status" value="1"/>
</dbReference>
<feature type="transmembrane region" description="Helical" evidence="13">
    <location>
        <begin position="390"/>
        <end position="413"/>
    </location>
</feature>
<keyword evidence="5 13" id="KW-1003">Cell membrane</keyword>
<dbReference type="CDD" id="cd20070">
    <property type="entry name" value="5TM_YidC_Alb3"/>
    <property type="match status" value="1"/>
</dbReference>
<dbReference type="GO" id="GO:0015031">
    <property type="term" value="P:protein transport"/>
    <property type="evidence" value="ECO:0007669"/>
    <property type="project" value="UniProtKB-KW"/>
</dbReference>
<evidence type="ECO:0000256" key="14">
    <source>
        <dbReference type="SAM" id="MobiDB-lite"/>
    </source>
</evidence>
<dbReference type="KEGG" id="ccv:CCV52592_1831"/>
<dbReference type="PANTHER" id="PTHR12428:SF65">
    <property type="entry name" value="CYTOCHROME C OXIDASE ASSEMBLY PROTEIN COX18, MITOCHONDRIAL"/>
    <property type="match status" value="1"/>
</dbReference>
<dbReference type="Pfam" id="PF02096">
    <property type="entry name" value="60KD_IMP"/>
    <property type="match status" value="1"/>
</dbReference>
<evidence type="ECO:0000256" key="6">
    <source>
        <dbReference type="ARBA" id="ARBA00022692"/>
    </source>
</evidence>
<feature type="transmembrane region" description="Helical" evidence="13">
    <location>
        <begin position="327"/>
        <end position="347"/>
    </location>
</feature>
<dbReference type="InterPro" id="IPR028053">
    <property type="entry name" value="Membr_insert_YidC_N"/>
</dbReference>
<reference evidence="17" key="1">
    <citation type="submission" date="2016-07" db="EMBL/GenBank/DDBJ databases">
        <title>Comparative genomics of the Campylobacter concisus group.</title>
        <authorList>
            <person name="Miller W.G."/>
            <person name="Yee E."/>
            <person name="Chapman M.H."/>
            <person name="Huynh S."/>
            <person name="Bono J.L."/>
            <person name="On S.L.W."/>
            <person name="StLeger J."/>
            <person name="Foster G."/>
            <person name="Parker C.T."/>
        </authorList>
    </citation>
    <scope>NUCLEOTIDE SEQUENCE</scope>
    <source>
        <strain evidence="17">525.92</strain>
    </source>
</reference>
<feature type="transmembrane region" description="Helical" evidence="13">
    <location>
        <begin position="433"/>
        <end position="450"/>
    </location>
</feature>
<organism evidence="17 18">
    <name type="scientific">Campylobacter curvus (strain 525.92)</name>
    <dbReference type="NCBI Taxonomy" id="360105"/>
    <lineage>
        <taxon>Bacteria</taxon>
        <taxon>Pseudomonadati</taxon>
        <taxon>Campylobacterota</taxon>
        <taxon>Epsilonproteobacteria</taxon>
        <taxon>Campylobacterales</taxon>
        <taxon>Campylobacteraceae</taxon>
        <taxon>Campylobacter</taxon>
    </lineage>
</organism>
<dbReference type="PANTHER" id="PTHR12428">
    <property type="entry name" value="OXA1"/>
    <property type="match status" value="1"/>
</dbReference>
<comment type="subunit">
    <text evidence="13">Interacts with the Sec translocase complex via SecD. Specifically interacts with transmembrane segments of nascent integral membrane proteins during membrane integration.</text>
</comment>
<comment type="similarity">
    <text evidence="2 13">Belongs to the OXA1/ALB3/YidC family. Type 1 subfamily.</text>
</comment>
<evidence type="ECO:0000256" key="13">
    <source>
        <dbReference type="HAMAP-Rule" id="MF_01810"/>
    </source>
</evidence>
<dbReference type="GO" id="GO:0005886">
    <property type="term" value="C:plasma membrane"/>
    <property type="evidence" value="ECO:0007669"/>
    <property type="project" value="UniProtKB-SubCell"/>
</dbReference>
<evidence type="ECO:0000313" key="18">
    <source>
        <dbReference type="Proteomes" id="UP000006380"/>
    </source>
</evidence>
<dbReference type="OrthoDB" id="9780552at2"/>
<dbReference type="PRINTS" id="PR00701">
    <property type="entry name" value="60KDINNERMP"/>
</dbReference>
<evidence type="ECO:0000256" key="10">
    <source>
        <dbReference type="ARBA" id="ARBA00023186"/>
    </source>
</evidence>
<evidence type="ECO:0000259" key="16">
    <source>
        <dbReference type="Pfam" id="PF14849"/>
    </source>
</evidence>
<dbReference type="InterPro" id="IPR047196">
    <property type="entry name" value="YidC_ALB_C"/>
</dbReference>
<dbReference type="GO" id="GO:0032977">
    <property type="term" value="F:membrane insertase activity"/>
    <property type="evidence" value="ECO:0007669"/>
    <property type="project" value="InterPro"/>
</dbReference>
<keyword evidence="10 13" id="KW-0143">Chaperone</keyword>
<evidence type="ECO:0000313" key="17">
    <source>
        <dbReference type="EMBL" id="EAU00267.1"/>
    </source>
</evidence>
<sequence length="518" mass="58732">MDKLSTQKRVLIATLLSFLFFIAYDYFFIPKSMPIEQNRSVNVAQNSSNATPSSQSANVTANTDPSQNTKILAKIKGQNYEAQIDELGRISKFYLTEKKYETADGNKTELTGISPLPLEMRFSDAAINDQAFRVSYTADISELDASSGAKTINLTQNLDGLSVTKKITFYPDGRYEVEVNLSKNVEYFITPGFRPNISVDSYTIHGALLMHADDKLSILEDDDLDGTEKFSDITVAAASDRYYTALFYSFGKPLDVVMSTDAKKNAIIFVKQNGNFKTSGYIGPKDHKILSSMDPRLTDIIEYGWFTFIAKPMFAFLDFLHKYIGNWGWAIVVLTLVIRIILFPLTYKGMLSMNKLKELAPKVKEIQAKYKGDPQKLNTHMMELYKKNGANPMGGCLPILLQIPVFFAIYRVLLNAIELKGAPWILWIHDLSAMDPFFILPILMGATMFLQQRLTPTTFTDPMQEKIMKYLPLIFTFFFVTFPAGLTLYWFVNNVCSVIQQIFVNKLFEKHKKVEVKA</sequence>
<keyword evidence="9 13" id="KW-0472">Membrane</keyword>
<keyword evidence="18" id="KW-1185">Reference proteome</keyword>
<evidence type="ECO:0000256" key="2">
    <source>
        <dbReference type="ARBA" id="ARBA00010527"/>
    </source>
</evidence>
<gene>
    <name evidence="13" type="primary">yidC</name>
    <name evidence="17" type="synonym">oxaA</name>
    <name evidence="17" type="ORF">CCV52592_1831</name>
</gene>
<keyword evidence="6 13" id="KW-0812">Transmembrane</keyword>
<dbReference type="InterPro" id="IPR038221">
    <property type="entry name" value="YidC_periplasmic_sf"/>
</dbReference>
<evidence type="ECO:0000256" key="3">
    <source>
        <dbReference type="ARBA" id="ARBA00015325"/>
    </source>
</evidence>
<evidence type="ECO:0000256" key="9">
    <source>
        <dbReference type="ARBA" id="ARBA00023136"/>
    </source>
</evidence>
<comment type="subcellular location">
    <subcellularLocation>
        <location evidence="1 13">Cell inner membrane</location>
        <topology evidence="1 13">Multi-pass membrane protein</topology>
    </subcellularLocation>
</comment>
<evidence type="ECO:0000256" key="4">
    <source>
        <dbReference type="ARBA" id="ARBA00022448"/>
    </source>
</evidence>
<dbReference type="InterPro" id="IPR001708">
    <property type="entry name" value="YidC/ALB3/OXA1/COX18"/>
</dbReference>
<feature type="region of interest" description="Disordered" evidence="14">
    <location>
        <begin position="44"/>
        <end position="65"/>
    </location>
</feature>
<evidence type="ECO:0000256" key="1">
    <source>
        <dbReference type="ARBA" id="ARBA00004429"/>
    </source>
</evidence>
<dbReference type="GO" id="GO:0051205">
    <property type="term" value="P:protein insertion into membrane"/>
    <property type="evidence" value="ECO:0007669"/>
    <property type="project" value="TreeGrafter"/>
</dbReference>
<dbReference type="CDD" id="cd19960">
    <property type="entry name" value="YidC_peri"/>
    <property type="match status" value="1"/>
</dbReference>
<dbReference type="EMBL" id="CP000767">
    <property type="protein sequence ID" value="EAU00267.1"/>
    <property type="molecule type" value="Genomic_DNA"/>
</dbReference>
<dbReference type="STRING" id="360105.CCV52592_1831"/>
<dbReference type="HAMAP" id="MF_01810">
    <property type="entry name" value="YidC_type1"/>
    <property type="match status" value="1"/>
</dbReference>
<dbReference type="PRINTS" id="PR01900">
    <property type="entry name" value="YIDCPROTEIN"/>
</dbReference>
<feature type="domain" description="Membrane insertase YidC/Oxa/ALB C-terminal" evidence="15">
    <location>
        <begin position="327"/>
        <end position="506"/>
    </location>
</feature>
<dbReference type="AlphaFoldDB" id="A7GYZ3"/>
<keyword evidence="13" id="KW-0997">Cell inner membrane</keyword>